<organism evidence="3 4">
    <name type="scientific">Nocardia vulneris</name>
    <dbReference type="NCBI Taxonomy" id="1141657"/>
    <lineage>
        <taxon>Bacteria</taxon>
        <taxon>Bacillati</taxon>
        <taxon>Actinomycetota</taxon>
        <taxon>Actinomycetes</taxon>
        <taxon>Mycobacteriales</taxon>
        <taxon>Nocardiaceae</taxon>
        <taxon>Nocardia</taxon>
    </lineage>
</organism>
<dbReference type="SUPFAM" id="SSF54593">
    <property type="entry name" value="Glyoxalase/Bleomycin resistance protein/Dihydroxybiphenyl dioxygenase"/>
    <property type="match status" value="1"/>
</dbReference>
<dbReference type="RefSeq" id="WP_063048207.1">
    <property type="nucleotide sequence ID" value="NZ_BDCI01000039.1"/>
</dbReference>
<name>A0ABR4Z7K4_9NOCA</name>
<evidence type="ECO:0000256" key="1">
    <source>
        <dbReference type="ARBA" id="ARBA00022723"/>
    </source>
</evidence>
<evidence type="ECO:0000259" key="2">
    <source>
        <dbReference type="PROSITE" id="PS51819"/>
    </source>
</evidence>
<feature type="domain" description="VOC" evidence="2">
    <location>
        <begin position="7"/>
        <end position="136"/>
    </location>
</feature>
<dbReference type="InterPro" id="IPR037523">
    <property type="entry name" value="VOC_core"/>
</dbReference>
<dbReference type="Gene3D" id="3.10.180.10">
    <property type="entry name" value="2,3-Dihydroxybiphenyl 1,2-Dioxygenase, domain 1"/>
    <property type="match status" value="1"/>
</dbReference>
<dbReference type="PANTHER" id="PTHR43048">
    <property type="entry name" value="METHYLMALONYL-COA EPIMERASE"/>
    <property type="match status" value="1"/>
</dbReference>
<dbReference type="Proteomes" id="UP000031364">
    <property type="component" value="Unassembled WGS sequence"/>
</dbReference>
<accession>A0ABR4Z7K4</accession>
<dbReference type="InterPro" id="IPR004360">
    <property type="entry name" value="Glyas_Fos-R_dOase_dom"/>
</dbReference>
<keyword evidence="4" id="KW-1185">Reference proteome</keyword>
<reference evidence="3 4" key="1">
    <citation type="journal article" date="2014" name="Int. J. Syst. Evol. Microbiol.">
        <title>Nocardia vulneris sp. nov., isolated from wounds of human patients in North America.</title>
        <authorList>
            <person name="Lasker B.A."/>
            <person name="Bell M."/>
            <person name="Klenk H.P."/>
            <person name="Sproer C."/>
            <person name="Schumann C."/>
            <person name="Schumann P."/>
            <person name="Brown J.M."/>
        </authorList>
    </citation>
    <scope>NUCLEOTIDE SEQUENCE [LARGE SCALE GENOMIC DNA]</scope>
    <source>
        <strain evidence="3 4">W9851</strain>
    </source>
</reference>
<dbReference type="GO" id="GO:0016829">
    <property type="term" value="F:lyase activity"/>
    <property type="evidence" value="ECO:0007669"/>
    <property type="project" value="UniProtKB-KW"/>
</dbReference>
<keyword evidence="1" id="KW-0479">Metal-binding</keyword>
<dbReference type="InterPro" id="IPR029068">
    <property type="entry name" value="Glyas_Bleomycin-R_OHBP_Dase"/>
</dbReference>
<dbReference type="PANTHER" id="PTHR43048:SF4">
    <property type="entry name" value="RING-CLEAVING DIOXYGENASE-RELATED"/>
    <property type="match status" value="1"/>
</dbReference>
<protein>
    <submittedName>
        <fullName evidence="3">Lyase</fullName>
    </submittedName>
</protein>
<evidence type="ECO:0000313" key="4">
    <source>
        <dbReference type="Proteomes" id="UP000031364"/>
    </source>
</evidence>
<dbReference type="InterPro" id="IPR051785">
    <property type="entry name" value="MMCE/EMCE_epimerase"/>
</dbReference>
<gene>
    <name evidence="3" type="ORF">FG87_33320</name>
</gene>
<dbReference type="Pfam" id="PF00903">
    <property type="entry name" value="Glyoxalase"/>
    <property type="match status" value="1"/>
</dbReference>
<sequence>MTDLELRLTTLRLAVHDLGRAVDFYRDVLGLEVHGEPGGKLSLHMGPSAQPPVRIVLETPDAVPGISPADRRAIEDLMTVGLLGRLEFRTTNCDSTFERLEAAGTEVIQEPITRPDHTRDCAFLDPSGNLLRFTQQMNP</sequence>
<comment type="caution">
    <text evidence="3">The sequence shown here is derived from an EMBL/GenBank/DDBJ whole genome shotgun (WGS) entry which is preliminary data.</text>
</comment>
<evidence type="ECO:0000313" key="3">
    <source>
        <dbReference type="EMBL" id="KIA61024.1"/>
    </source>
</evidence>
<dbReference type="EMBL" id="JNFP01000053">
    <property type="protein sequence ID" value="KIA61024.1"/>
    <property type="molecule type" value="Genomic_DNA"/>
</dbReference>
<proteinExistence type="predicted"/>
<keyword evidence="3" id="KW-0456">Lyase</keyword>
<dbReference type="PROSITE" id="PS51819">
    <property type="entry name" value="VOC"/>
    <property type="match status" value="1"/>
</dbReference>